<dbReference type="PROSITE" id="PS51217">
    <property type="entry name" value="UVRD_HELICASE_CTER"/>
    <property type="match status" value="1"/>
</dbReference>
<dbReference type="Pfam" id="PF00580">
    <property type="entry name" value="UvrD-helicase"/>
    <property type="match status" value="1"/>
</dbReference>
<evidence type="ECO:0000256" key="8">
    <source>
        <dbReference type="ARBA" id="ARBA00034617"/>
    </source>
</evidence>
<evidence type="ECO:0000256" key="10">
    <source>
        <dbReference type="ARBA" id="ARBA00048988"/>
    </source>
</evidence>
<dbReference type="GO" id="GO:0033202">
    <property type="term" value="C:DNA helicase complex"/>
    <property type="evidence" value="ECO:0007669"/>
    <property type="project" value="TreeGrafter"/>
</dbReference>
<evidence type="ECO:0000256" key="3">
    <source>
        <dbReference type="ARBA" id="ARBA00022801"/>
    </source>
</evidence>
<dbReference type="GO" id="GO:0005829">
    <property type="term" value="C:cytosol"/>
    <property type="evidence" value="ECO:0007669"/>
    <property type="project" value="TreeGrafter"/>
</dbReference>
<dbReference type="SUPFAM" id="SSF52540">
    <property type="entry name" value="P-loop containing nucleoside triphosphate hydrolases"/>
    <property type="match status" value="1"/>
</dbReference>
<dbReference type="Gene3D" id="1.10.10.160">
    <property type="match status" value="1"/>
</dbReference>
<dbReference type="GO" id="GO:0043138">
    <property type="term" value="F:3'-5' DNA helicase activity"/>
    <property type="evidence" value="ECO:0007669"/>
    <property type="project" value="UniProtKB-EC"/>
</dbReference>
<dbReference type="InterPro" id="IPR000212">
    <property type="entry name" value="DNA_helicase_UvrD/REP"/>
</dbReference>
<keyword evidence="6" id="KW-0238">DNA-binding</keyword>
<dbReference type="PANTHER" id="PTHR11070">
    <property type="entry name" value="UVRD / RECB / PCRA DNA HELICASE FAMILY MEMBER"/>
    <property type="match status" value="1"/>
</dbReference>
<keyword evidence="4 11" id="KW-0347">Helicase</keyword>
<dbReference type="Pfam" id="PF14169">
    <property type="entry name" value="YdjO"/>
    <property type="match status" value="1"/>
</dbReference>
<dbReference type="InterPro" id="IPR027417">
    <property type="entry name" value="P-loop_NTPase"/>
</dbReference>
<keyword evidence="5 11" id="KW-0067">ATP-binding</keyword>
<dbReference type="EMBL" id="FMAU01000003">
    <property type="protein sequence ID" value="SCC18579.1"/>
    <property type="molecule type" value="Genomic_DNA"/>
</dbReference>
<evidence type="ECO:0000256" key="5">
    <source>
        <dbReference type="ARBA" id="ARBA00022840"/>
    </source>
</evidence>
<dbReference type="GO" id="GO:0016887">
    <property type="term" value="F:ATP hydrolysis activity"/>
    <property type="evidence" value="ECO:0007669"/>
    <property type="project" value="RHEA"/>
</dbReference>
<dbReference type="PANTHER" id="PTHR11070:SF2">
    <property type="entry name" value="ATP-DEPENDENT DNA HELICASE SRS2"/>
    <property type="match status" value="1"/>
</dbReference>
<sequence length="750" mass="86567">MNKVQANYSIYPFEAEKTDIPSASLHKGQTSRELVASEEGDAFFFRKIEEAGILLNEAQIAAVRHGSGPCLTLAGAGTGKTTVLVCRAGYLMNVKDIMPQNILLVTFTKKAAEEMKQRINSLPGIEGRGRSIQASTFHALFLYLLRSRHYTQEIIGNDRYKQIILKQLQREMNIYDPYDAETLLAKLSHYKLNKINIKEMPHSSKSDKEIRDILIRYEEWKRRNHKMDFDDILTEAYDLLDMNPNLLQSLQHRFQYVMVDEFQDTNLIQYELIKMIAAHGNLFVVGDDDQTIYSFNGARNEFILDFDEEFPEARIVTLKENYRSDACIIGLGNEVIDRNVHRRNKRLIATKEEKEKPLYARPATADEEAVWVTEEIERLVEGGYSYRDITILHRTMSSGRAVFEQLLMKEIPFQPYNQKDSLFYENWTVKPVVDYLRLCIVPRNFDAIGNILPTMFIRREQGMAHILQEDSKARKKYPLIHLTTMNGLKPFQVKNIKSRMKFIKSLQEDSPETAIKKIRKEFYHQYLDAQESHVVTEQKELIKEMLSELEGSAKRFETISSFITFIDEMKAKYEDVNQNKNRDTDSVSLMTIHRSKGLEFPVVFLIGAIEGNLPHSSALNAGKLEDKIYKESAHKEKGALEEERRLAYVAITRAKEKLYISSPAYYQGETRKCSRFISDIFSKAPHKDEVKSGGSREKRTGRLHRVKAWLCTKGNCIAWQRREAGETAADKKKCPMCSSPMELGEKEVYS</sequence>
<evidence type="ECO:0000256" key="11">
    <source>
        <dbReference type="PROSITE-ProRule" id="PRU00560"/>
    </source>
</evidence>
<dbReference type="RefSeq" id="WP_244888164.1">
    <property type="nucleotide sequence ID" value="NZ_FMAU01000003.1"/>
</dbReference>
<comment type="similarity">
    <text evidence="1">Belongs to the helicase family. UvrD subfamily.</text>
</comment>
<evidence type="ECO:0000313" key="14">
    <source>
        <dbReference type="EMBL" id="SCC18579.1"/>
    </source>
</evidence>
<evidence type="ECO:0000256" key="6">
    <source>
        <dbReference type="ARBA" id="ARBA00023125"/>
    </source>
</evidence>
<evidence type="ECO:0000256" key="4">
    <source>
        <dbReference type="ARBA" id="ARBA00022806"/>
    </source>
</evidence>
<evidence type="ECO:0000256" key="1">
    <source>
        <dbReference type="ARBA" id="ARBA00009922"/>
    </source>
</evidence>
<dbReference type="CDD" id="cd17932">
    <property type="entry name" value="DEXQc_UvrD"/>
    <property type="match status" value="1"/>
</dbReference>
<dbReference type="GO" id="GO:0003677">
    <property type="term" value="F:DNA binding"/>
    <property type="evidence" value="ECO:0007669"/>
    <property type="project" value="UniProtKB-KW"/>
</dbReference>
<evidence type="ECO:0000256" key="9">
    <source>
        <dbReference type="ARBA" id="ARBA00034808"/>
    </source>
</evidence>
<feature type="domain" description="UvrD-like helicase ATP-binding" evidence="12">
    <location>
        <begin position="53"/>
        <end position="325"/>
    </location>
</feature>
<feature type="binding site" evidence="11">
    <location>
        <begin position="74"/>
        <end position="81"/>
    </location>
    <ligand>
        <name>ATP</name>
        <dbReference type="ChEBI" id="CHEBI:30616"/>
    </ligand>
</feature>
<dbReference type="PROSITE" id="PS51198">
    <property type="entry name" value="UVRD_HELICASE_ATP_BIND"/>
    <property type="match status" value="1"/>
</dbReference>
<name>A0A1C4CHM0_9BACI</name>
<dbReference type="Proteomes" id="UP000181997">
    <property type="component" value="Unassembled WGS sequence"/>
</dbReference>
<dbReference type="GO" id="GO:0000725">
    <property type="term" value="P:recombinational repair"/>
    <property type="evidence" value="ECO:0007669"/>
    <property type="project" value="TreeGrafter"/>
</dbReference>
<dbReference type="Gene3D" id="3.40.50.300">
    <property type="entry name" value="P-loop containing nucleotide triphosphate hydrolases"/>
    <property type="match status" value="2"/>
</dbReference>
<organism evidence="14 15">
    <name type="scientific">[Bacillus] enclensis</name>
    <dbReference type="NCBI Taxonomy" id="1402860"/>
    <lineage>
        <taxon>Bacteria</taxon>
        <taxon>Bacillati</taxon>
        <taxon>Bacillota</taxon>
        <taxon>Bacilli</taxon>
        <taxon>Bacillales</taxon>
        <taxon>Bacillaceae</taxon>
        <taxon>Rossellomorea</taxon>
    </lineage>
</organism>
<feature type="domain" description="UvrD-like helicase C-terminal" evidence="13">
    <location>
        <begin position="326"/>
        <end position="597"/>
    </location>
</feature>
<accession>A0A1C4CHM0</accession>
<comment type="catalytic activity">
    <reaction evidence="8">
        <text>Couples ATP hydrolysis with the unwinding of duplex DNA by translocating in the 3'-5' direction.</text>
        <dbReference type="EC" id="5.6.2.4"/>
    </reaction>
</comment>
<dbReference type="Pfam" id="PF13361">
    <property type="entry name" value="UvrD_C"/>
    <property type="match status" value="1"/>
</dbReference>
<dbReference type="InterPro" id="IPR025916">
    <property type="entry name" value="YdjO"/>
</dbReference>
<evidence type="ECO:0000259" key="13">
    <source>
        <dbReference type="PROSITE" id="PS51217"/>
    </source>
</evidence>
<gene>
    <name evidence="14" type="ORF">GA0061094_2983</name>
</gene>
<dbReference type="AlphaFoldDB" id="A0A1C4CHM0"/>
<evidence type="ECO:0000256" key="7">
    <source>
        <dbReference type="ARBA" id="ARBA00023235"/>
    </source>
</evidence>
<evidence type="ECO:0000313" key="15">
    <source>
        <dbReference type="Proteomes" id="UP000181997"/>
    </source>
</evidence>
<dbReference type="InterPro" id="IPR014017">
    <property type="entry name" value="DNA_helicase_UvrD-like_C"/>
</dbReference>
<evidence type="ECO:0000256" key="2">
    <source>
        <dbReference type="ARBA" id="ARBA00022741"/>
    </source>
</evidence>
<dbReference type="GO" id="GO:0005524">
    <property type="term" value="F:ATP binding"/>
    <property type="evidence" value="ECO:0007669"/>
    <property type="project" value="UniProtKB-UniRule"/>
</dbReference>
<comment type="catalytic activity">
    <reaction evidence="10">
        <text>ATP + H2O = ADP + phosphate + H(+)</text>
        <dbReference type="Rhea" id="RHEA:13065"/>
        <dbReference type="ChEBI" id="CHEBI:15377"/>
        <dbReference type="ChEBI" id="CHEBI:15378"/>
        <dbReference type="ChEBI" id="CHEBI:30616"/>
        <dbReference type="ChEBI" id="CHEBI:43474"/>
        <dbReference type="ChEBI" id="CHEBI:456216"/>
        <dbReference type="EC" id="5.6.2.4"/>
    </reaction>
</comment>
<evidence type="ECO:0000259" key="12">
    <source>
        <dbReference type="PROSITE" id="PS51198"/>
    </source>
</evidence>
<keyword evidence="7" id="KW-0413">Isomerase</keyword>
<protein>
    <recommendedName>
        <fullName evidence="9">DNA 3'-5' helicase</fullName>
        <ecNumber evidence="9">5.6.2.4</ecNumber>
    </recommendedName>
</protein>
<dbReference type="CDD" id="cd18807">
    <property type="entry name" value="SF1_C_UvrD"/>
    <property type="match status" value="1"/>
</dbReference>
<proteinExistence type="inferred from homology"/>
<dbReference type="InterPro" id="IPR013986">
    <property type="entry name" value="DExx_box_DNA_helicase_dom_sf"/>
</dbReference>
<keyword evidence="3 11" id="KW-0378">Hydrolase</keyword>
<keyword evidence="2 11" id="KW-0547">Nucleotide-binding</keyword>
<dbReference type="EC" id="5.6.2.4" evidence="9"/>
<reference evidence="15" key="1">
    <citation type="submission" date="2016-08" db="EMBL/GenBank/DDBJ databases">
        <authorList>
            <person name="Varghese N."/>
            <person name="Submissions Spin"/>
        </authorList>
    </citation>
    <scope>NUCLEOTIDE SEQUENCE [LARGE SCALE GENOMIC DNA]</scope>
    <source>
        <strain evidence="15">SGD-1123</strain>
    </source>
</reference>
<dbReference type="Gene3D" id="1.10.486.10">
    <property type="entry name" value="PCRA, domain 4"/>
    <property type="match status" value="1"/>
</dbReference>
<dbReference type="InterPro" id="IPR014016">
    <property type="entry name" value="UvrD-like_ATP-bd"/>
</dbReference>
<keyword evidence="15" id="KW-1185">Reference proteome</keyword>